<dbReference type="RefSeq" id="XP_031925188.1">
    <property type="nucleotide sequence ID" value="XM_032072970.1"/>
</dbReference>
<dbReference type="Gene3D" id="3.40.366.10">
    <property type="entry name" value="Malonyl-Coenzyme A Acyl Carrier Protein, domain 2"/>
    <property type="match status" value="1"/>
</dbReference>
<organism evidence="2 3">
    <name type="scientific">Aspergillus caelatus</name>
    <dbReference type="NCBI Taxonomy" id="61420"/>
    <lineage>
        <taxon>Eukaryota</taxon>
        <taxon>Fungi</taxon>
        <taxon>Dikarya</taxon>
        <taxon>Ascomycota</taxon>
        <taxon>Pezizomycotina</taxon>
        <taxon>Eurotiomycetes</taxon>
        <taxon>Eurotiomycetidae</taxon>
        <taxon>Eurotiales</taxon>
        <taxon>Aspergillaceae</taxon>
        <taxon>Aspergillus</taxon>
        <taxon>Aspergillus subgen. Circumdati</taxon>
    </lineage>
</organism>
<name>A0A5N6ZWZ2_9EURO</name>
<dbReference type="GeneID" id="43657416"/>
<dbReference type="AlphaFoldDB" id="A0A5N6ZWZ2"/>
<accession>A0A5N6ZWZ2</accession>
<gene>
    <name evidence="2" type="ORF">BDV27DRAFT_160069</name>
</gene>
<evidence type="ECO:0000313" key="3">
    <source>
        <dbReference type="Proteomes" id="UP000326268"/>
    </source>
</evidence>
<protein>
    <recommendedName>
        <fullName evidence="1">Starter acyltransferase (SAT) domain-containing protein</fullName>
    </recommendedName>
</protein>
<sequence>MAQSRQLFLFGDQTADFVPKLRSLLSVQDSPILAAFLDQSHYVVRAQTLQSMNTVDHKFARTADLRQMVQKYVDGNLTPAFRTALVCLCQLGCFIREYEESGNRYPQPSDSYVLGFCMGSLAAVAVSCSRSLSELLPIAVQTVLIAFRLGLCALEMRDRVDGCSDDRGDPWSTIVRGLDPQQARDQIGVFCQTTNVPQTRRPWISCISKNAITLSGSPSTLRAFCAMPEMSQHRTTPIPICLPAHSGALFTQADITAILYTTPTIPWEQLPGQIPYISHVTGKIVQTTNYRDLMEVALSETLLEQVRLDLVETGLPRLLQSCRVKNVTMVPFLTRMNKTMSSIL</sequence>
<dbReference type="Pfam" id="PF16073">
    <property type="entry name" value="SAT"/>
    <property type="match status" value="1"/>
</dbReference>
<dbReference type="EMBL" id="ML737714">
    <property type="protein sequence ID" value="KAE8362107.1"/>
    <property type="molecule type" value="Genomic_DNA"/>
</dbReference>
<dbReference type="GO" id="GO:0016740">
    <property type="term" value="F:transferase activity"/>
    <property type="evidence" value="ECO:0007669"/>
    <property type="project" value="InterPro"/>
</dbReference>
<reference evidence="2 3" key="1">
    <citation type="submission" date="2019-04" db="EMBL/GenBank/DDBJ databases">
        <title>Friends and foes A comparative genomics studyof 23 Aspergillus species from section Flavi.</title>
        <authorList>
            <consortium name="DOE Joint Genome Institute"/>
            <person name="Kjaerbolling I."/>
            <person name="Vesth T."/>
            <person name="Frisvad J.C."/>
            <person name="Nybo J.L."/>
            <person name="Theobald S."/>
            <person name="Kildgaard S."/>
            <person name="Isbrandt T."/>
            <person name="Kuo A."/>
            <person name="Sato A."/>
            <person name="Lyhne E.K."/>
            <person name="Kogle M.E."/>
            <person name="Wiebenga A."/>
            <person name="Kun R.S."/>
            <person name="Lubbers R.J."/>
            <person name="Makela M.R."/>
            <person name="Barry K."/>
            <person name="Chovatia M."/>
            <person name="Clum A."/>
            <person name="Daum C."/>
            <person name="Haridas S."/>
            <person name="He G."/>
            <person name="LaButti K."/>
            <person name="Lipzen A."/>
            <person name="Mondo S."/>
            <person name="Riley R."/>
            <person name="Salamov A."/>
            <person name="Simmons B.A."/>
            <person name="Magnuson J.K."/>
            <person name="Henrissat B."/>
            <person name="Mortensen U.H."/>
            <person name="Larsen T.O."/>
            <person name="Devries R.P."/>
            <person name="Grigoriev I.V."/>
            <person name="Machida M."/>
            <person name="Baker S.E."/>
            <person name="Andersen M.R."/>
        </authorList>
    </citation>
    <scope>NUCLEOTIDE SEQUENCE [LARGE SCALE GENOMIC DNA]</scope>
    <source>
        <strain evidence="2 3">CBS 763.97</strain>
    </source>
</reference>
<keyword evidence="3" id="KW-1185">Reference proteome</keyword>
<dbReference type="InterPro" id="IPR032088">
    <property type="entry name" value="SAT"/>
</dbReference>
<dbReference type="OrthoDB" id="5430224at2759"/>
<evidence type="ECO:0000259" key="1">
    <source>
        <dbReference type="Pfam" id="PF16073"/>
    </source>
</evidence>
<dbReference type="FunFam" id="3.40.366.10:FF:000023">
    <property type="entry name" value="Sterigmatocystin biosynthesis polyketide synthase"/>
    <property type="match status" value="1"/>
</dbReference>
<evidence type="ECO:0000313" key="2">
    <source>
        <dbReference type="EMBL" id="KAE8362107.1"/>
    </source>
</evidence>
<dbReference type="InterPro" id="IPR001227">
    <property type="entry name" value="Ac_transferase_dom_sf"/>
</dbReference>
<proteinExistence type="predicted"/>
<feature type="domain" description="Starter acyltransferase (SAT)" evidence="1">
    <location>
        <begin position="8"/>
        <end position="245"/>
    </location>
</feature>
<dbReference type="Proteomes" id="UP000326268">
    <property type="component" value="Unassembled WGS sequence"/>
</dbReference>